<dbReference type="EMBL" id="QUSF01000267">
    <property type="protein sequence ID" value="RLV84481.1"/>
    <property type="molecule type" value="Genomic_DNA"/>
</dbReference>
<evidence type="ECO:0000313" key="3">
    <source>
        <dbReference type="Proteomes" id="UP000276834"/>
    </source>
</evidence>
<dbReference type="AlphaFoldDB" id="A0A3L8RT83"/>
<organism evidence="2 3">
    <name type="scientific">Chloebia gouldiae</name>
    <name type="common">Gouldian finch</name>
    <name type="synonym">Erythrura gouldiae</name>
    <dbReference type="NCBI Taxonomy" id="44316"/>
    <lineage>
        <taxon>Eukaryota</taxon>
        <taxon>Metazoa</taxon>
        <taxon>Chordata</taxon>
        <taxon>Craniata</taxon>
        <taxon>Vertebrata</taxon>
        <taxon>Euteleostomi</taxon>
        <taxon>Archelosauria</taxon>
        <taxon>Archosauria</taxon>
        <taxon>Dinosauria</taxon>
        <taxon>Saurischia</taxon>
        <taxon>Theropoda</taxon>
        <taxon>Coelurosauria</taxon>
        <taxon>Aves</taxon>
        <taxon>Neognathae</taxon>
        <taxon>Neoaves</taxon>
        <taxon>Telluraves</taxon>
        <taxon>Australaves</taxon>
        <taxon>Passeriformes</taxon>
        <taxon>Passeroidea</taxon>
        <taxon>Passeridae</taxon>
        <taxon>Chloebia</taxon>
    </lineage>
</organism>
<proteinExistence type="predicted"/>
<feature type="region of interest" description="Disordered" evidence="1">
    <location>
        <begin position="148"/>
        <end position="185"/>
    </location>
</feature>
<protein>
    <submittedName>
        <fullName evidence="2">Uncharacterized protein</fullName>
    </submittedName>
</protein>
<name>A0A3L8RT83_CHLGU</name>
<dbReference type="Proteomes" id="UP000276834">
    <property type="component" value="Unassembled WGS sequence"/>
</dbReference>
<reference evidence="2 3" key="1">
    <citation type="journal article" date="2018" name="Proc. R. Soc. B">
        <title>A non-coding region near Follistatin controls head colour polymorphism in the Gouldian finch.</title>
        <authorList>
            <person name="Toomey M.B."/>
            <person name="Marques C.I."/>
            <person name="Andrade P."/>
            <person name="Araujo P.M."/>
            <person name="Sabatino S."/>
            <person name="Gazda M.A."/>
            <person name="Afonso S."/>
            <person name="Lopes R.J."/>
            <person name="Corbo J.C."/>
            <person name="Carneiro M."/>
        </authorList>
    </citation>
    <scope>NUCLEOTIDE SEQUENCE [LARGE SCALE GENOMIC DNA]</scope>
    <source>
        <strain evidence="2">Red01</strain>
        <tissue evidence="2">Muscle</tissue>
    </source>
</reference>
<gene>
    <name evidence="2" type="ORF">DV515_00016186</name>
</gene>
<comment type="caution">
    <text evidence="2">The sequence shown here is derived from an EMBL/GenBank/DDBJ whole genome shotgun (WGS) entry which is preliminary data.</text>
</comment>
<feature type="compositionally biased region" description="Low complexity" evidence="1">
    <location>
        <begin position="171"/>
        <end position="185"/>
    </location>
</feature>
<accession>A0A3L8RT83</accession>
<keyword evidence="3" id="KW-1185">Reference proteome</keyword>
<evidence type="ECO:0000313" key="2">
    <source>
        <dbReference type="EMBL" id="RLV84481.1"/>
    </source>
</evidence>
<sequence length="185" mass="19071">MAAPRGLCHLHGVCATSTGSVPPPRGLCHLPGSVPPPRGLCHLLVTHGSSTGSVPPPGDPCQISAGAQLMQRQEQLFTFPAAGQPQHGGSISLPATDFPQRTRSISCLAKGGLVSLLSSCGPPGIISTSCADVPEARKRGKLLGCQRAARSGKNKKPTLNSKKGSWEPKPSSCELSLQLQSSLAQ</sequence>
<evidence type="ECO:0000256" key="1">
    <source>
        <dbReference type="SAM" id="MobiDB-lite"/>
    </source>
</evidence>